<dbReference type="RefSeq" id="WP_186919302.1">
    <property type="nucleotide sequence ID" value="NZ_JACOPQ010000007.1"/>
</dbReference>
<keyword evidence="2" id="KW-1185">Reference proteome</keyword>
<dbReference type="Proteomes" id="UP000607645">
    <property type="component" value="Unassembled WGS sequence"/>
</dbReference>
<dbReference type="AlphaFoldDB" id="A0A8J6J7I7"/>
<accession>A0A8J6J7I7</accession>
<reference evidence="1" key="1">
    <citation type="submission" date="2020-08" db="EMBL/GenBank/DDBJ databases">
        <title>Genome public.</title>
        <authorList>
            <person name="Liu C."/>
            <person name="Sun Q."/>
        </authorList>
    </citation>
    <scope>NUCLEOTIDE SEQUENCE</scope>
    <source>
        <strain evidence="1">NSJ-52</strain>
    </source>
</reference>
<comment type="caution">
    <text evidence="1">The sequence shown here is derived from an EMBL/GenBank/DDBJ whole genome shotgun (WGS) entry which is preliminary data.</text>
</comment>
<dbReference type="EMBL" id="JACOPQ010000007">
    <property type="protein sequence ID" value="MBC5737482.1"/>
    <property type="molecule type" value="Genomic_DNA"/>
</dbReference>
<proteinExistence type="predicted"/>
<name>A0A8J6J7I7_9FIRM</name>
<sequence>MREGLLAAFDRRMKNTDTATAPLQTSAALTADALYGLYRYGMDLSPNMGSDAAEELHSISSLIQEAASFWDVGSPVVDQLCANIDAALDHQTERERAPQLGGYQ</sequence>
<evidence type="ECO:0000313" key="1">
    <source>
        <dbReference type="EMBL" id="MBC5737482.1"/>
    </source>
</evidence>
<protein>
    <submittedName>
        <fullName evidence="1">Uncharacterized protein</fullName>
    </submittedName>
</protein>
<gene>
    <name evidence="1" type="ORF">H8S62_10740</name>
</gene>
<evidence type="ECO:0000313" key="2">
    <source>
        <dbReference type="Proteomes" id="UP000607645"/>
    </source>
</evidence>
<organism evidence="1 2">
    <name type="scientific">Lawsonibacter faecis</name>
    <dbReference type="NCBI Taxonomy" id="2763052"/>
    <lineage>
        <taxon>Bacteria</taxon>
        <taxon>Bacillati</taxon>
        <taxon>Bacillota</taxon>
        <taxon>Clostridia</taxon>
        <taxon>Eubacteriales</taxon>
        <taxon>Oscillospiraceae</taxon>
        <taxon>Lawsonibacter</taxon>
    </lineage>
</organism>